<dbReference type="Proteomes" id="UP000244915">
    <property type="component" value="Plasmid unnamed5"/>
</dbReference>
<feature type="transmembrane region" description="Helical" evidence="8">
    <location>
        <begin position="478"/>
        <end position="500"/>
    </location>
</feature>
<feature type="transmembrane region" description="Helical" evidence="8">
    <location>
        <begin position="567"/>
        <end position="592"/>
    </location>
</feature>
<evidence type="ECO:0000256" key="6">
    <source>
        <dbReference type="ARBA" id="ARBA00023136"/>
    </source>
</evidence>
<feature type="transmembrane region" description="Helical" evidence="8">
    <location>
        <begin position="136"/>
        <end position="155"/>
    </location>
</feature>
<dbReference type="CDD" id="cd13127">
    <property type="entry name" value="MATE_tuaB_like"/>
    <property type="match status" value="1"/>
</dbReference>
<dbReference type="EMBL" id="CP022195">
    <property type="protein sequence ID" value="AWI86795.1"/>
    <property type="molecule type" value="Genomic_DNA"/>
</dbReference>
<dbReference type="GO" id="GO:0005886">
    <property type="term" value="C:plasma membrane"/>
    <property type="evidence" value="ECO:0007669"/>
    <property type="project" value="UniProtKB-SubCell"/>
</dbReference>
<dbReference type="AlphaFoldDB" id="A0A2U8HPR2"/>
<evidence type="ECO:0000256" key="1">
    <source>
        <dbReference type="ARBA" id="ARBA00004651"/>
    </source>
</evidence>
<gene>
    <name evidence="9" type="ORF">CEW88_23785</name>
</gene>
<protein>
    <recommendedName>
        <fullName evidence="11">Lipopolysaccharide biosynthesis protein</fullName>
    </recommendedName>
</protein>
<feature type="transmembrane region" description="Helical" evidence="8">
    <location>
        <begin position="292"/>
        <end position="311"/>
    </location>
</feature>
<evidence type="ECO:0000256" key="5">
    <source>
        <dbReference type="ARBA" id="ARBA00022989"/>
    </source>
</evidence>
<dbReference type="Pfam" id="PF13440">
    <property type="entry name" value="Polysacc_synt_3"/>
    <property type="match status" value="1"/>
</dbReference>
<feature type="compositionally biased region" description="Low complexity" evidence="7">
    <location>
        <begin position="55"/>
        <end position="73"/>
    </location>
</feature>
<name>A0A2U8HPR2_9RHOB</name>
<dbReference type="PANTHER" id="PTHR30250:SF10">
    <property type="entry name" value="LIPOPOLYSACCHARIDE BIOSYNTHESIS PROTEIN WZXC"/>
    <property type="match status" value="1"/>
</dbReference>
<evidence type="ECO:0000313" key="9">
    <source>
        <dbReference type="EMBL" id="AWI86795.1"/>
    </source>
</evidence>
<dbReference type="KEGG" id="ypac:CEW88_23785"/>
<feature type="transmembrane region" description="Helical" evidence="8">
    <location>
        <begin position="265"/>
        <end position="286"/>
    </location>
</feature>
<keyword evidence="4 8" id="KW-0812">Transmembrane</keyword>
<keyword evidence="6 8" id="KW-0472">Membrane</keyword>
<comment type="subcellular location">
    <subcellularLocation>
        <location evidence="1">Cell membrane</location>
        <topology evidence="1">Multi-pass membrane protein</topology>
    </subcellularLocation>
</comment>
<evidence type="ECO:0008006" key="11">
    <source>
        <dbReference type="Google" id="ProtNLM"/>
    </source>
</evidence>
<evidence type="ECO:0000256" key="2">
    <source>
        <dbReference type="ARBA" id="ARBA00007430"/>
    </source>
</evidence>
<feature type="transmembrane region" description="Helical" evidence="8">
    <location>
        <begin position="445"/>
        <end position="466"/>
    </location>
</feature>
<comment type="similarity">
    <text evidence="2">Belongs to the polysaccharide synthase family.</text>
</comment>
<evidence type="ECO:0000256" key="7">
    <source>
        <dbReference type="SAM" id="MobiDB-lite"/>
    </source>
</evidence>
<keyword evidence="9" id="KW-0614">Plasmid</keyword>
<feature type="transmembrane region" description="Helical" evidence="8">
    <location>
        <begin position="199"/>
        <end position="222"/>
    </location>
</feature>
<evidence type="ECO:0000256" key="4">
    <source>
        <dbReference type="ARBA" id="ARBA00022692"/>
    </source>
</evidence>
<accession>A0A2U8HPR2</accession>
<feature type="transmembrane region" description="Helical" evidence="8">
    <location>
        <begin position="418"/>
        <end position="439"/>
    </location>
</feature>
<feature type="compositionally biased region" description="Pro residues" evidence="7">
    <location>
        <begin position="21"/>
        <end position="32"/>
    </location>
</feature>
<feature type="transmembrane region" description="Helical" evidence="8">
    <location>
        <begin position="161"/>
        <end position="178"/>
    </location>
</feature>
<evidence type="ECO:0000313" key="10">
    <source>
        <dbReference type="Proteomes" id="UP000244915"/>
    </source>
</evidence>
<keyword evidence="3" id="KW-1003">Cell membrane</keyword>
<reference evidence="9 10" key="1">
    <citation type="submission" date="2017-06" db="EMBL/GenBank/DDBJ databases">
        <title>Yangia sp. YSBP01 complete genome sequence.</title>
        <authorList>
            <person name="Woo J.-H."/>
            <person name="Kim H.-S."/>
        </authorList>
    </citation>
    <scope>NUCLEOTIDE SEQUENCE [LARGE SCALE GENOMIC DNA]</scope>
    <source>
        <strain evidence="9 10">YSBP01</strain>
        <plasmid evidence="9 10">unnamed5</plasmid>
    </source>
</reference>
<dbReference type="PANTHER" id="PTHR30250">
    <property type="entry name" value="PST FAMILY PREDICTED COLANIC ACID TRANSPORTER"/>
    <property type="match status" value="1"/>
</dbReference>
<evidence type="ECO:0000256" key="8">
    <source>
        <dbReference type="SAM" id="Phobius"/>
    </source>
</evidence>
<evidence type="ECO:0000256" key="3">
    <source>
        <dbReference type="ARBA" id="ARBA00022475"/>
    </source>
</evidence>
<dbReference type="InterPro" id="IPR050833">
    <property type="entry name" value="Poly_Biosynth_Transport"/>
</dbReference>
<sequence length="619" mass="66875">MGRLGREPRDRARVPRAFPRVHPPAPRPPPYPCASRHGPRSGARRPAAQPRPPRQARAAPPRRAALDRAPPAQSRHCLADAQRSGHAAPAAGELPGRARRRDPRLPGMTQTGAEALSPAPGGLTGKLFRGAAWLTAARLLITLVKTGATIVIAWFLSPEDYGIVAIAATVMVLLTSVTDMQLGEALIGTGQADSRAIDTVWTLGLLRGLALSLAMAGLALPLAKVYDDPRLADILLALSLQPALAGMASPQTFVQQRRLNFRFEFLLSVIQKLVGAAVMIALAVWLRNYWALIIGSVFEAALGALLSFVLLRYRPRLSLQALPDIWGFSLWMTLSQLLNTVNSRLDPLFIGKWLPVPQLGLFQLGQNLALMPTRELMLPIRKIAFPGLAAVLKSPEAAADPARVRCAYQRARALTNTVSLFVGICFALTADTLIAALFNAEWQDAVYIVRWLSVALALQTLGTLAHPLAMACGETRRLFWRDMVVLILRLPLILLALALYGLPGVVAARGLTTVLVLFVDLELVRRLIGLGIGAQLRANLRPALGLCVVTLGVCGLKWAIGPLDSRALLIVQLAAELLLALGLYAGVLALLWRGAGRPDGPETELARMLAQLRNRRSPR</sequence>
<feature type="compositionally biased region" description="Basic and acidic residues" evidence="7">
    <location>
        <begin position="1"/>
        <end position="13"/>
    </location>
</feature>
<feature type="region of interest" description="Disordered" evidence="7">
    <location>
        <begin position="1"/>
        <end position="118"/>
    </location>
</feature>
<geneLocation type="plasmid" evidence="9 10">
    <name>unnamed5</name>
</geneLocation>
<organism evidence="9 10">
    <name type="scientific">Alloyangia pacifica</name>
    <dbReference type="NCBI Taxonomy" id="311180"/>
    <lineage>
        <taxon>Bacteria</taxon>
        <taxon>Pseudomonadati</taxon>
        <taxon>Pseudomonadota</taxon>
        <taxon>Alphaproteobacteria</taxon>
        <taxon>Rhodobacterales</taxon>
        <taxon>Roseobacteraceae</taxon>
        <taxon>Alloyangia</taxon>
    </lineage>
</organism>
<keyword evidence="5 8" id="KW-1133">Transmembrane helix</keyword>
<proteinExistence type="inferred from homology"/>